<evidence type="ECO:0000256" key="6">
    <source>
        <dbReference type="ARBA" id="ARBA00023136"/>
    </source>
</evidence>
<evidence type="ECO:0000313" key="10">
    <source>
        <dbReference type="Proteomes" id="UP000182993"/>
    </source>
</evidence>
<feature type="transmembrane region" description="Helical" evidence="7">
    <location>
        <begin position="235"/>
        <end position="256"/>
    </location>
</feature>
<comment type="subcellular location">
    <subcellularLocation>
        <location evidence="1 7">Cell membrane</location>
        <topology evidence="1 7">Multi-pass membrane protein</topology>
    </subcellularLocation>
</comment>
<sequence length="271" mass="29502">MRRGLRLLPTYLLATAYAFLLILPLLTLLSASLRSEGDLYAPTLLPPNPTLAPYAEALAKFPLGRFLLNSLLVSISTTLGVLATSLLAAYALTRMRFRGREALFGLAVALLLVPGEVTFLPLYLLVDRLGWLDTYWALIVPFVASPLGVFLLRQALRTIPEDYFDAARIDGANHGQILRHVALPLAAPALGALAALTFIGSWNMYLWPLVVTKSREMQTAQIAVNYLLNEEVARWNVVAAGAILVLLPTLLAFLLAQRAFIRGIALGGLKG</sequence>
<dbReference type="EMBL" id="CP016313">
    <property type="protein sequence ID" value="APD10400.1"/>
    <property type="molecule type" value="Genomic_DNA"/>
</dbReference>
<dbReference type="OrthoDB" id="26902at2"/>
<keyword evidence="2 7" id="KW-0813">Transport</keyword>
<keyword evidence="4 7" id="KW-0812">Transmembrane</keyword>
<dbReference type="InterPro" id="IPR035906">
    <property type="entry name" value="MetI-like_sf"/>
</dbReference>
<feature type="transmembrane region" description="Helical" evidence="7">
    <location>
        <begin position="177"/>
        <end position="199"/>
    </location>
</feature>
<dbReference type="Pfam" id="PF00528">
    <property type="entry name" value="BPD_transp_1"/>
    <property type="match status" value="1"/>
</dbReference>
<dbReference type="SUPFAM" id="SSF161098">
    <property type="entry name" value="MetI-like"/>
    <property type="match status" value="1"/>
</dbReference>
<geneLocation type="plasmid" evidence="10">
    <name>ptb1</name>
</geneLocation>
<dbReference type="PANTHER" id="PTHR43744">
    <property type="entry name" value="ABC TRANSPORTER PERMEASE PROTEIN MG189-RELATED-RELATED"/>
    <property type="match status" value="1"/>
</dbReference>
<comment type="similarity">
    <text evidence="7">Belongs to the binding-protein-dependent transport system permease family.</text>
</comment>
<accession>A0A1J0LW34</accession>
<organism evidence="9 10">
    <name type="scientific">Thermus brockianus</name>
    <dbReference type="NCBI Taxonomy" id="56956"/>
    <lineage>
        <taxon>Bacteria</taxon>
        <taxon>Thermotogati</taxon>
        <taxon>Deinococcota</taxon>
        <taxon>Deinococci</taxon>
        <taxon>Thermales</taxon>
        <taxon>Thermaceae</taxon>
        <taxon>Thermus</taxon>
    </lineage>
</organism>
<dbReference type="Proteomes" id="UP000182993">
    <property type="component" value="Plasmid pTB1"/>
</dbReference>
<dbReference type="GO" id="GO:0055085">
    <property type="term" value="P:transmembrane transport"/>
    <property type="evidence" value="ECO:0007669"/>
    <property type="project" value="InterPro"/>
</dbReference>
<dbReference type="GO" id="GO:0005886">
    <property type="term" value="C:plasma membrane"/>
    <property type="evidence" value="ECO:0007669"/>
    <property type="project" value="UniProtKB-SubCell"/>
</dbReference>
<feature type="transmembrane region" description="Helical" evidence="7">
    <location>
        <begin position="102"/>
        <end position="123"/>
    </location>
</feature>
<protein>
    <submittedName>
        <fullName evidence="9">Sugar ABC transporter permease</fullName>
    </submittedName>
</protein>
<dbReference type="PANTHER" id="PTHR43744:SF12">
    <property type="entry name" value="ABC TRANSPORTER PERMEASE PROTEIN MG189-RELATED"/>
    <property type="match status" value="1"/>
</dbReference>
<dbReference type="InterPro" id="IPR000515">
    <property type="entry name" value="MetI-like"/>
</dbReference>
<evidence type="ECO:0000259" key="8">
    <source>
        <dbReference type="PROSITE" id="PS50928"/>
    </source>
</evidence>
<keyword evidence="3" id="KW-1003">Cell membrane</keyword>
<dbReference type="CDD" id="cd06261">
    <property type="entry name" value="TM_PBP2"/>
    <property type="match status" value="1"/>
</dbReference>
<keyword evidence="6 7" id="KW-0472">Membrane</keyword>
<feature type="transmembrane region" description="Helical" evidence="7">
    <location>
        <begin position="135"/>
        <end position="156"/>
    </location>
</feature>
<evidence type="ECO:0000256" key="3">
    <source>
        <dbReference type="ARBA" id="ARBA00022475"/>
    </source>
</evidence>
<proteinExistence type="inferred from homology"/>
<dbReference type="KEGG" id="tbc:A0O31_02375"/>
<evidence type="ECO:0000256" key="2">
    <source>
        <dbReference type="ARBA" id="ARBA00022448"/>
    </source>
</evidence>
<evidence type="ECO:0000256" key="7">
    <source>
        <dbReference type="RuleBase" id="RU363032"/>
    </source>
</evidence>
<dbReference type="AlphaFoldDB" id="A0A1J0LW34"/>
<keyword evidence="5 7" id="KW-1133">Transmembrane helix</keyword>
<dbReference type="PROSITE" id="PS50928">
    <property type="entry name" value="ABC_TM1"/>
    <property type="match status" value="1"/>
</dbReference>
<dbReference type="Gene3D" id="1.10.3720.10">
    <property type="entry name" value="MetI-like"/>
    <property type="match status" value="1"/>
</dbReference>
<dbReference type="RefSeq" id="WP_071678093.1">
    <property type="nucleotide sequence ID" value="NZ_CP016313.1"/>
</dbReference>
<evidence type="ECO:0000256" key="5">
    <source>
        <dbReference type="ARBA" id="ARBA00022989"/>
    </source>
</evidence>
<feature type="domain" description="ABC transmembrane type-1" evidence="8">
    <location>
        <begin position="67"/>
        <end position="256"/>
    </location>
</feature>
<evidence type="ECO:0000313" key="9">
    <source>
        <dbReference type="EMBL" id="APD10400.1"/>
    </source>
</evidence>
<name>A0A1J0LW34_THEBO</name>
<reference evidence="10" key="1">
    <citation type="submission" date="2016-06" db="EMBL/GenBank/DDBJ databases">
        <title>Whole genome sequencing of Thermus brockianus strain GE-1.</title>
        <authorList>
            <person name="Schaefers C."/>
            <person name="Blank S."/>
            <person name="Wiebusch S."/>
            <person name="Elleuche S."/>
            <person name="Antranikian G."/>
        </authorList>
    </citation>
    <scope>NUCLEOTIDE SEQUENCE [LARGE SCALE GENOMIC DNA]</scope>
    <source>
        <strain evidence="10">GE-1</strain>
        <plasmid evidence="10">ptb1</plasmid>
    </source>
</reference>
<feature type="transmembrane region" description="Helical" evidence="7">
    <location>
        <begin position="66"/>
        <end position="90"/>
    </location>
</feature>
<evidence type="ECO:0000256" key="1">
    <source>
        <dbReference type="ARBA" id="ARBA00004651"/>
    </source>
</evidence>
<evidence type="ECO:0000256" key="4">
    <source>
        <dbReference type="ARBA" id="ARBA00022692"/>
    </source>
</evidence>
<keyword evidence="9" id="KW-0614">Plasmid</keyword>
<gene>
    <name evidence="9" type="ORF">A0O31_02375</name>
</gene>
<feature type="transmembrane region" description="Helical" evidence="7">
    <location>
        <begin position="12"/>
        <end position="33"/>
    </location>
</feature>